<organism evidence="1 2">
    <name type="scientific">Allocoleopsis franciscana PCC 7113</name>
    <dbReference type="NCBI Taxonomy" id="1173027"/>
    <lineage>
        <taxon>Bacteria</taxon>
        <taxon>Bacillati</taxon>
        <taxon>Cyanobacteriota</taxon>
        <taxon>Cyanophyceae</taxon>
        <taxon>Coleofasciculales</taxon>
        <taxon>Coleofasciculaceae</taxon>
        <taxon>Allocoleopsis</taxon>
        <taxon>Allocoleopsis franciscana</taxon>
    </lineage>
</organism>
<dbReference type="OrthoDB" id="513220at2"/>
<dbReference type="Proteomes" id="UP000010471">
    <property type="component" value="Chromosome"/>
</dbReference>
<evidence type="ECO:0000313" key="1">
    <source>
        <dbReference type="EMBL" id="AFZ16384.1"/>
    </source>
</evidence>
<sequence length="197" mass="22239">MAELYDELETRPYLLYLNQINLPEVSSEISEVEIKNIAEGLEKKGVNFSLPLVCPTEEEDQYQLLTGLPIYKAAEVAGVQKIWVFLIAAKQPEAEDAVEQALLQSKHNERVGKPNIKEKVAEPKDEIHDVKEFLDFINDTKSDLTSIPGIGIKSVPKIVGKRPYTSIEEMQKKLGSKAPLKKWLKAYRQMKSSGNKQ</sequence>
<dbReference type="eggNOG" id="COG1555">
    <property type="taxonomic scope" value="Bacteria"/>
</dbReference>
<dbReference type="RefSeq" id="WP_015180548.1">
    <property type="nucleotide sequence ID" value="NC_019738.1"/>
</dbReference>
<protein>
    <submittedName>
        <fullName evidence="1">Uncharacterized protein</fullName>
    </submittedName>
</protein>
<gene>
    <name evidence="1" type="ORF">Mic7113_0465</name>
</gene>
<dbReference type="HOGENOM" id="CLU_1493786_0_0_3"/>
<keyword evidence="2" id="KW-1185">Reference proteome</keyword>
<dbReference type="STRING" id="1173027.Mic7113_0465"/>
<dbReference type="KEGG" id="mic:Mic7113_0465"/>
<dbReference type="EMBL" id="CP003630">
    <property type="protein sequence ID" value="AFZ16384.1"/>
    <property type="molecule type" value="Genomic_DNA"/>
</dbReference>
<reference evidence="1 2" key="1">
    <citation type="submission" date="2012-06" db="EMBL/GenBank/DDBJ databases">
        <title>Finished chromosome of genome of Microcoleus sp. PCC 7113.</title>
        <authorList>
            <consortium name="US DOE Joint Genome Institute"/>
            <person name="Gugger M."/>
            <person name="Coursin T."/>
            <person name="Rippka R."/>
            <person name="Tandeau De Marsac N."/>
            <person name="Huntemann M."/>
            <person name="Wei C.-L."/>
            <person name="Han J."/>
            <person name="Detter J.C."/>
            <person name="Han C."/>
            <person name="Tapia R."/>
            <person name="Chen A."/>
            <person name="Kyrpides N."/>
            <person name="Mavromatis K."/>
            <person name="Markowitz V."/>
            <person name="Szeto E."/>
            <person name="Ivanova N."/>
            <person name="Pagani I."/>
            <person name="Pati A."/>
            <person name="Goodwin L."/>
            <person name="Nordberg H.P."/>
            <person name="Cantor M.N."/>
            <person name="Hua S.X."/>
            <person name="Woyke T."/>
            <person name="Kerfeld C.A."/>
        </authorList>
    </citation>
    <scope>NUCLEOTIDE SEQUENCE [LARGE SCALE GENOMIC DNA]</scope>
    <source>
        <strain evidence="1 2">PCC 7113</strain>
    </source>
</reference>
<evidence type="ECO:0000313" key="2">
    <source>
        <dbReference type="Proteomes" id="UP000010471"/>
    </source>
</evidence>
<dbReference type="AlphaFoldDB" id="K9W9D4"/>
<accession>K9W9D4</accession>
<proteinExistence type="predicted"/>
<name>K9W9D4_9CYAN</name>